<evidence type="ECO:0000256" key="1">
    <source>
        <dbReference type="SAM" id="MobiDB-lite"/>
    </source>
</evidence>
<feature type="compositionally biased region" description="Polar residues" evidence="1">
    <location>
        <begin position="10"/>
        <end position="20"/>
    </location>
</feature>
<name>A0A7L6ASU3_9GAMM</name>
<gene>
    <name evidence="2" type="ORF">HZT40_12015</name>
</gene>
<protein>
    <submittedName>
        <fullName evidence="2">Uncharacterized protein</fullName>
    </submittedName>
</protein>
<proteinExistence type="predicted"/>
<feature type="region of interest" description="Disordered" evidence="1">
    <location>
        <begin position="1"/>
        <end position="21"/>
    </location>
</feature>
<reference evidence="2" key="1">
    <citation type="submission" date="2020-06" db="EMBL/GenBank/DDBJ databases">
        <title>Analysis procedures for assessing recovery of high quality, complete, closed genomes from Nanopore long read metagenome sequencing.</title>
        <authorList>
            <person name="Bessarab I."/>
            <person name="Arumugam K."/>
            <person name="Haryono M."/>
            <person name="Liu X."/>
            <person name="Roy S."/>
            <person name="Zuniga-Montanez R.E."/>
            <person name="Qiu G."/>
            <person name="Drautz-Moses D.I."/>
            <person name="Law Y.Y."/>
            <person name="Wuertz S."/>
            <person name="Lauro F.M."/>
            <person name="Huson D.H."/>
            <person name="Williams R.B."/>
        </authorList>
    </citation>
    <scope>NUCLEOTIDE SEQUENCE [LARGE SCALE GENOMIC DNA]</scope>
    <source>
        <strain evidence="2">SSD2</strain>
    </source>
</reference>
<dbReference type="KEGG" id="this:HZT40_12015"/>
<dbReference type="EMBL" id="CP059265">
    <property type="protein sequence ID" value="QLQ32190.1"/>
    <property type="molecule type" value="Genomic_DNA"/>
</dbReference>
<dbReference type="AlphaFoldDB" id="A0A7L6ASU3"/>
<accession>A0A7L6ASU3</accession>
<organism evidence="2 3">
    <name type="scientific">Candidatus Thiothrix singaporensis</name>
    <dbReference type="NCBI Taxonomy" id="2799669"/>
    <lineage>
        <taxon>Bacteria</taxon>
        <taxon>Pseudomonadati</taxon>
        <taxon>Pseudomonadota</taxon>
        <taxon>Gammaproteobacteria</taxon>
        <taxon>Thiotrichales</taxon>
        <taxon>Thiotrichaceae</taxon>
        <taxon>Thiothrix</taxon>
    </lineage>
</organism>
<evidence type="ECO:0000313" key="3">
    <source>
        <dbReference type="Proteomes" id="UP000510621"/>
    </source>
</evidence>
<evidence type="ECO:0000313" key="2">
    <source>
        <dbReference type="EMBL" id="QLQ32190.1"/>
    </source>
</evidence>
<dbReference type="Proteomes" id="UP000510621">
    <property type="component" value="Chromosome"/>
</dbReference>
<keyword evidence="3" id="KW-1185">Reference proteome</keyword>
<sequence>MPRTTEHSHFPTQLTHQQRLAQDRRIQQVSIPRQMMETRQPLPESIIVDFGIGKISLVAVIETLEP</sequence>